<reference evidence="5 6" key="1">
    <citation type="submission" date="2018-09" db="EMBL/GenBank/DDBJ databases">
        <authorList>
            <person name="Wang X."/>
            <person name="Du Z."/>
        </authorList>
    </citation>
    <scope>NUCLEOTIDE SEQUENCE [LARGE SCALE GENOMIC DNA]</scope>
    <source>
        <strain evidence="5 6">N3</strain>
    </source>
</reference>
<dbReference type="InterPro" id="IPR017850">
    <property type="entry name" value="Alkaline_phosphatase_core_sf"/>
</dbReference>
<dbReference type="SUPFAM" id="SSF53649">
    <property type="entry name" value="Alkaline phosphatase-like"/>
    <property type="match status" value="1"/>
</dbReference>
<dbReference type="Gene3D" id="3.30.1120.10">
    <property type="match status" value="1"/>
</dbReference>
<keyword evidence="3" id="KW-0378">Hydrolase</keyword>
<evidence type="ECO:0000313" key="5">
    <source>
        <dbReference type="EMBL" id="RIW15186.1"/>
    </source>
</evidence>
<feature type="domain" description="Sulfatase N-terminal" evidence="4">
    <location>
        <begin position="37"/>
        <end position="354"/>
    </location>
</feature>
<evidence type="ECO:0000256" key="1">
    <source>
        <dbReference type="ARBA" id="ARBA00008779"/>
    </source>
</evidence>
<dbReference type="PANTHER" id="PTHR45953">
    <property type="entry name" value="IDURONATE 2-SULFATASE"/>
    <property type="match status" value="1"/>
</dbReference>
<dbReference type="CDD" id="cd16034">
    <property type="entry name" value="sulfatase_like"/>
    <property type="match status" value="1"/>
</dbReference>
<dbReference type="GO" id="GO:0005737">
    <property type="term" value="C:cytoplasm"/>
    <property type="evidence" value="ECO:0007669"/>
    <property type="project" value="TreeGrafter"/>
</dbReference>
<keyword evidence="6" id="KW-1185">Reference proteome</keyword>
<keyword evidence="2" id="KW-0479">Metal-binding</keyword>
<accession>A0A418PRF9</accession>
<evidence type="ECO:0000313" key="6">
    <source>
        <dbReference type="Proteomes" id="UP000283522"/>
    </source>
</evidence>
<dbReference type="RefSeq" id="WP_119478090.1">
    <property type="nucleotide sequence ID" value="NZ_QXML01000005.1"/>
</dbReference>
<dbReference type="EMBL" id="QXML01000005">
    <property type="protein sequence ID" value="RIW15186.1"/>
    <property type="molecule type" value="Genomic_DNA"/>
</dbReference>
<dbReference type="AlphaFoldDB" id="A0A418PRF9"/>
<name>A0A418PRF9_9BACT</name>
<dbReference type="PANTHER" id="PTHR45953:SF1">
    <property type="entry name" value="IDURONATE 2-SULFATASE"/>
    <property type="match status" value="1"/>
</dbReference>
<dbReference type="PROSITE" id="PS00149">
    <property type="entry name" value="SULFATASE_2"/>
    <property type="match status" value="1"/>
</dbReference>
<dbReference type="Gene3D" id="3.40.720.10">
    <property type="entry name" value="Alkaline Phosphatase, subunit A"/>
    <property type="match status" value="1"/>
</dbReference>
<proteinExistence type="inferred from homology"/>
<evidence type="ECO:0000259" key="4">
    <source>
        <dbReference type="Pfam" id="PF00884"/>
    </source>
</evidence>
<dbReference type="Proteomes" id="UP000283522">
    <property type="component" value="Unassembled WGS sequence"/>
</dbReference>
<evidence type="ECO:0000256" key="2">
    <source>
        <dbReference type="ARBA" id="ARBA00022723"/>
    </source>
</evidence>
<organism evidence="5 6">
    <name type="scientific">Algoriphagus lacus</name>
    <dbReference type="NCBI Taxonomy" id="2056311"/>
    <lineage>
        <taxon>Bacteria</taxon>
        <taxon>Pseudomonadati</taxon>
        <taxon>Bacteroidota</taxon>
        <taxon>Cytophagia</taxon>
        <taxon>Cytophagales</taxon>
        <taxon>Cyclobacteriaceae</taxon>
        <taxon>Algoriphagus</taxon>
    </lineage>
</organism>
<comment type="similarity">
    <text evidence="1">Belongs to the sulfatase family.</text>
</comment>
<dbReference type="OrthoDB" id="9789742at2"/>
<comment type="caution">
    <text evidence="5">The sequence shown here is derived from an EMBL/GenBank/DDBJ whole genome shotgun (WGS) entry which is preliminary data.</text>
</comment>
<evidence type="ECO:0000256" key="3">
    <source>
        <dbReference type="ARBA" id="ARBA00022801"/>
    </source>
</evidence>
<dbReference type="GO" id="GO:0046872">
    <property type="term" value="F:metal ion binding"/>
    <property type="evidence" value="ECO:0007669"/>
    <property type="project" value="UniProtKB-KW"/>
</dbReference>
<gene>
    <name evidence="5" type="ORF">D0X99_12145</name>
</gene>
<dbReference type="InterPro" id="IPR000917">
    <property type="entry name" value="Sulfatase_N"/>
</dbReference>
<protein>
    <submittedName>
        <fullName evidence="5">DUF4976 domain-containing protein</fullName>
    </submittedName>
</protein>
<dbReference type="GO" id="GO:0008484">
    <property type="term" value="F:sulfuric ester hydrolase activity"/>
    <property type="evidence" value="ECO:0007669"/>
    <property type="project" value="TreeGrafter"/>
</dbReference>
<sequence length="494" mass="56723">MMSFFLNLLATVFFCLNSDSPDSQYVTDSSGAEQSKPNLVFILADQWRAQEMGYAGNTQIKTPNLDQFAQESLIFQNSIATLPVCAPWRASFLTGQYPLTHGIFYNDKPLPNEALTLGEIYKNEGYQTGYIGKWHLNGHQRGEDPFSGRDKPVPADRRQGFDYWKVREVTHNYNNSFYFDEKDEKHTWQGYDVFPQTDSAISFISKNRTRPFALVLSYGPPHDPYFSAPDEFKKLYNASQLTLRPNVPEELQDSARRVLAGYYAHATAVDYAFGKLIRALDSLGIADNTLVVFTSEHGDMLLSKGVLKKQRPWDESIQVPLLIRYPKKLGSTSRWIKNPIGTPDLLPTLLGLSDIPIPKTIEGNDFSDDLLKGSDISSDGTLIMLPVPFHEWQFSNGGREYRGIRTVRYTYVRDLQGPWLLYDNQTDPYQLNNLVDNPQFKGLQLELENLLQAKLDERKDQFLPADHYMSQWNYLYDRTDSIRPQDYLMRNRLP</sequence>
<dbReference type="Pfam" id="PF00884">
    <property type="entry name" value="Sulfatase"/>
    <property type="match status" value="1"/>
</dbReference>
<dbReference type="InterPro" id="IPR024607">
    <property type="entry name" value="Sulfatase_CS"/>
</dbReference>